<dbReference type="PANTHER" id="PTHR40086:SF1">
    <property type="entry name" value="CELL CYCLE REGULATOR CCRZ"/>
    <property type="match status" value="1"/>
</dbReference>
<evidence type="ECO:0000259" key="2">
    <source>
        <dbReference type="Pfam" id="PF01636"/>
    </source>
</evidence>
<accession>A0ABV5VJ76</accession>
<feature type="region of interest" description="Disordered" evidence="1">
    <location>
        <begin position="360"/>
        <end position="443"/>
    </location>
</feature>
<dbReference type="InterPro" id="IPR002575">
    <property type="entry name" value="Aminoglycoside_PTrfase"/>
</dbReference>
<dbReference type="InterPro" id="IPR052077">
    <property type="entry name" value="CcrZ_PhaseVar_Mediator"/>
</dbReference>
<proteinExistence type="predicted"/>
<reference evidence="3 4" key="1">
    <citation type="submission" date="2024-09" db="EMBL/GenBank/DDBJ databases">
        <authorList>
            <person name="Sun Q."/>
            <person name="Mori K."/>
        </authorList>
    </citation>
    <scope>NUCLEOTIDE SEQUENCE [LARGE SCALE GENOMIC DNA]</scope>
    <source>
        <strain evidence="3 4">JCM 10918</strain>
    </source>
</reference>
<comment type="caution">
    <text evidence="3">The sequence shown here is derived from an EMBL/GenBank/DDBJ whole genome shotgun (WGS) entry which is preliminary data.</text>
</comment>
<organism evidence="3 4">
    <name type="scientific">Streptomyces thermocoprophilus</name>
    <dbReference type="NCBI Taxonomy" id="78356"/>
    <lineage>
        <taxon>Bacteria</taxon>
        <taxon>Bacillati</taxon>
        <taxon>Actinomycetota</taxon>
        <taxon>Actinomycetes</taxon>
        <taxon>Kitasatosporales</taxon>
        <taxon>Streptomycetaceae</taxon>
        <taxon>Streptomyces</taxon>
    </lineage>
</organism>
<dbReference type="EMBL" id="JBHMAR010000035">
    <property type="protein sequence ID" value="MFB9737872.1"/>
    <property type="molecule type" value="Genomic_DNA"/>
</dbReference>
<feature type="domain" description="Aminoglycoside phosphotransferase" evidence="2">
    <location>
        <begin position="76"/>
        <end position="267"/>
    </location>
</feature>
<feature type="compositionally biased region" description="Basic and acidic residues" evidence="1">
    <location>
        <begin position="432"/>
        <end position="443"/>
    </location>
</feature>
<name>A0ABV5VJ76_9ACTN</name>
<dbReference type="Gene3D" id="3.90.1200.10">
    <property type="match status" value="1"/>
</dbReference>
<gene>
    <name evidence="3" type="ORF">ACFFRO_22550</name>
</gene>
<dbReference type="PANTHER" id="PTHR40086">
    <property type="entry name" value="PHOSPHOTRANSFERASE YTMP-RELATED"/>
    <property type="match status" value="1"/>
</dbReference>
<feature type="compositionally biased region" description="Basic and acidic residues" evidence="1">
    <location>
        <begin position="361"/>
        <end position="374"/>
    </location>
</feature>
<sequence length="443" mass="49360">MSHPLPRRAQLSLVRRFAEARLRSRDGVVVSGHHNRNVIAPLRQPLALLLGIRSGRTLAKFRTPLPTIEVVPRIWPREAQVLKVVGDRLHGQVPRCLADFGDWSLHDYLPGRSLAQEIPEGPLGPRVRRQLAEFFARLAAVPREALPPLPDDWPADGDSRGFLARLARFTEERVHRPNRSRFGELFDAVGIPRDAMERFMGAVPSLTGRPFVLLHTDVHRANVVVTHGPDGERLSVIDWELALYGDPLHELATHLVRTDYDKAEQEEMVRCWSETMKRSGRPDLTVGLDRDLPVYLGFEYAQSVYPDVMRAALSLPDDPGAPDLARAAARVTRAMGRAREPLGLVERPRDDTEVAQALWAWRREDRERTEERAPTDSPGGAAGHNPPAGHTRTRDRGRAGAGRRTTRPAPPVEPPLALEPAPTGAPAPPDEQAEKRKELRHGG</sequence>
<dbReference type="Proteomes" id="UP001589703">
    <property type="component" value="Unassembled WGS sequence"/>
</dbReference>
<evidence type="ECO:0000256" key="1">
    <source>
        <dbReference type="SAM" id="MobiDB-lite"/>
    </source>
</evidence>
<dbReference type="Pfam" id="PF01636">
    <property type="entry name" value="APH"/>
    <property type="match status" value="1"/>
</dbReference>
<evidence type="ECO:0000313" key="4">
    <source>
        <dbReference type="Proteomes" id="UP001589703"/>
    </source>
</evidence>
<dbReference type="RefSeq" id="WP_247472556.1">
    <property type="nucleotide sequence ID" value="NZ_JBHMAR010000035.1"/>
</dbReference>
<evidence type="ECO:0000313" key="3">
    <source>
        <dbReference type="EMBL" id="MFB9737872.1"/>
    </source>
</evidence>
<dbReference type="SUPFAM" id="SSF56112">
    <property type="entry name" value="Protein kinase-like (PK-like)"/>
    <property type="match status" value="1"/>
</dbReference>
<dbReference type="InterPro" id="IPR011009">
    <property type="entry name" value="Kinase-like_dom_sf"/>
</dbReference>
<keyword evidence="4" id="KW-1185">Reference proteome</keyword>
<protein>
    <submittedName>
        <fullName evidence="3">Phosphotransferase family protein</fullName>
    </submittedName>
</protein>